<dbReference type="PANTHER" id="PTHR43155">
    <property type="entry name" value="CYCLIC DI-GMP PHOSPHODIESTERASE PA4108-RELATED"/>
    <property type="match status" value="1"/>
</dbReference>
<keyword evidence="1" id="KW-1133">Transmembrane helix</keyword>
<feature type="domain" description="HD-GYP" evidence="3">
    <location>
        <begin position="370"/>
        <end position="565"/>
    </location>
</feature>
<dbReference type="Gene3D" id="3.30.70.270">
    <property type="match status" value="1"/>
</dbReference>
<dbReference type="Gene3D" id="1.10.3210.10">
    <property type="entry name" value="Hypothetical protein af1432"/>
    <property type="match status" value="1"/>
</dbReference>
<dbReference type="Pfam" id="PF00990">
    <property type="entry name" value="GGDEF"/>
    <property type="match status" value="1"/>
</dbReference>
<feature type="transmembrane region" description="Helical" evidence="1">
    <location>
        <begin position="161"/>
        <end position="179"/>
    </location>
</feature>
<organism evidence="4 5">
    <name type="scientific">Zhenhengia yiwuensis</name>
    <dbReference type="NCBI Taxonomy" id="2763666"/>
    <lineage>
        <taxon>Bacteria</taxon>
        <taxon>Bacillati</taxon>
        <taxon>Bacillota</taxon>
        <taxon>Clostridia</taxon>
        <taxon>Lachnospirales</taxon>
        <taxon>Lachnospiraceae</taxon>
        <taxon>Zhenhengia</taxon>
    </lineage>
</organism>
<evidence type="ECO:0000313" key="4">
    <source>
        <dbReference type="EMBL" id="MBC8577939.1"/>
    </source>
</evidence>
<dbReference type="PROSITE" id="PS51832">
    <property type="entry name" value="HD_GYP"/>
    <property type="match status" value="1"/>
</dbReference>
<dbReference type="SUPFAM" id="SSF55073">
    <property type="entry name" value="Nucleotide cyclase"/>
    <property type="match status" value="1"/>
</dbReference>
<evidence type="ECO:0000256" key="1">
    <source>
        <dbReference type="SAM" id="Phobius"/>
    </source>
</evidence>
<dbReference type="CDD" id="cd01949">
    <property type="entry name" value="GGDEF"/>
    <property type="match status" value="1"/>
</dbReference>
<dbReference type="InterPro" id="IPR043128">
    <property type="entry name" value="Rev_trsase/Diguanyl_cyclase"/>
</dbReference>
<dbReference type="SUPFAM" id="SSF109604">
    <property type="entry name" value="HD-domain/PDEase-like"/>
    <property type="match status" value="1"/>
</dbReference>
<dbReference type="EMBL" id="JACRSY010000001">
    <property type="protein sequence ID" value="MBC8577939.1"/>
    <property type="molecule type" value="Genomic_DNA"/>
</dbReference>
<dbReference type="InterPro" id="IPR003607">
    <property type="entry name" value="HD/PDEase_dom"/>
</dbReference>
<evidence type="ECO:0000313" key="5">
    <source>
        <dbReference type="Proteomes" id="UP000655830"/>
    </source>
</evidence>
<dbReference type="InterPro" id="IPR000160">
    <property type="entry name" value="GGDEF_dom"/>
</dbReference>
<dbReference type="NCBIfam" id="TIGR00277">
    <property type="entry name" value="HDIG"/>
    <property type="match status" value="1"/>
</dbReference>
<dbReference type="InterPro" id="IPR037522">
    <property type="entry name" value="HD_GYP_dom"/>
</dbReference>
<accession>A0A926ECV6</accession>
<dbReference type="PANTHER" id="PTHR43155:SF2">
    <property type="entry name" value="CYCLIC DI-GMP PHOSPHODIESTERASE PA4108"/>
    <property type="match status" value="1"/>
</dbReference>
<keyword evidence="5" id="KW-1185">Reference proteome</keyword>
<sequence>MHKRLEDTKYEQVNNILVVVKLSALLFCGIICFKYLATKTITGSLEEYGSAFSMLFIALFLLGIYLIWSTVAVRQFSEKRKKYKQVIENCIFIAIFFVMILISGGPDSPHKFLFLFTIMTTTIQSGMKNGMVMAAVSAVLILLVDLMFFPALAINPYFEDDLILVGIFVLTAAPLGYYVKLGNEHIEELKEMVNRDGLTSMYNHRFFQDALRENIHVASQNNQPISMLFLDIDNFKYYNDLNGHQKGDEVLKEVAKLIEGSVRKGDLVARYGGEEFAIILPNTDREESIKVAETVRKKVQDTYIMGQENQPTGNLTISIGIATYPDNAKDELALIKSADDALYRAKFFKKNRVEVYVSVLDELKREINDDHNELVTSIKTLISVINAKDKYTYGHCERVVMYSRIIADYLGLSEKDKKTLVYGAYMHDIGKINIPEQILNKKMPLDQAEWEMLKKHPEHGVEIIKTVDSLKEIIPLILHHHEKYDGTGYPNGMKGEEIPLLARILTIVDSFDAMTSNRPYHTRRKSDEDAFAELRACKGIQFDPELVETFIKALTIAKQELEIYN</sequence>
<feature type="transmembrane region" description="Helical" evidence="1">
    <location>
        <begin position="89"/>
        <end position="106"/>
    </location>
</feature>
<feature type="transmembrane region" description="Helical" evidence="1">
    <location>
        <begin position="131"/>
        <end position="154"/>
    </location>
</feature>
<evidence type="ECO:0000259" key="3">
    <source>
        <dbReference type="PROSITE" id="PS51832"/>
    </source>
</evidence>
<proteinExistence type="predicted"/>
<feature type="transmembrane region" description="Helical" evidence="1">
    <location>
        <begin position="12"/>
        <end position="36"/>
    </location>
</feature>
<keyword evidence="1" id="KW-0472">Membrane</keyword>
<reference evidence="4" key="1">
    <citation type="submission" date="2020-08" db="EMBL/GenBank/DDBJ databases">
        <title>Genome public.</title>
        <authorList>
            <person name="Liu C."/>
            <person name="Sun Q."/>
        </authorList>
    </citation>
    <scope>NUCLEOTIDE SEQUENCE</scope>
    <source>
        <strain evidence="4">NSJ-12</strain>
    </source>
</reference>
<dbReference type="CDD" id="cd00077">
    <property type="entry name" value="HDc"/>
    <property type="match status" value="1"/>
</dbReference>
<dbReference type="FunFam" id="3.30.70.270:FF:000001">
    <property type="entry name" value="Diguanylate cyclase domain protein"/>
    <property type="match status" value="1"/>
</dbReference>
<dbReference type="SMART" id="SM00267">
    <property type="entry name" value="GGDEF"/>
    <property type="match status" value="1"/>
</dbReference>
<dbReference type="SMART" id="SM00471">
    <property type="entry name" value="HDc"/>
    <property type="match status" value="1"/>
</dbReference>
<dbReference type="Pfam" id="PF13487">
    <property type="entry name" value="HD_5"/>
    <property type="match status" value="1"/>
</dbReference>
<dbReference type="Proteomes" id="UP000655830">
    <property type="component" value="Unassembled WGS sequence"/>
</dbReference>
<dbReference type="PROSITE" id="PS50887">
    <property type="entry name" value="GGDEF"/>
    <property type="match status" value="1"/>
</dbReference>
<keyword evidence="1" id="KW-0812">Transmembrane</keyword>
<name>A0A926ECV6_9FIRM</name>
<dbReference type="NCBIfam" id="TIGR00254">
    <property type="entry name" value="GGDEF"/>
    <property type="match status" value="1"/>
</dbReference>
<dbReference type="InterPro" id="IPR006675">
    <property type="entry name" value="HDIG_dom"/>
</dbReference>
<protein>
    <submittedName>
        <fullName evidence="4">Diguanylate cyclase</fullName>
    </submittedName>
</protein>
<evidence type="ECO:0000259" key="2">
    <source>
        <dbReference type="PROSITE" id="PS50887"/>
    </source>
</evidence>
<feature type="domain" description="GGDEF" evidence="2">
    <location>
        <begin position="223"/>
        <end position="358"/>
    </location>
</feature>
<feature type="transmembrane region" description="Helical" evidence="1">
    <location>
        <begin position="48"/>
        <end position="68"/>
    </location>
</feature>
<dbReference type="RefSeq" id="WP_249331076.1">
    <property type="nucleotide sequence ID" value="NZ_JACRSY010000001.1"/>
</dbReference>
<dbReference type="AlphaFoldDB" id="A0A926ECV6"/>
<dbReference type="InterPro" id="IPR029787">
    <property type="entry name" value="Nucleotide_cyclase"/>
</dbReference>
<comment type="caution">
    <text evidence="4">The sequence shown here is derived from an EMBL/GenBank/DDBJ whole genome shotgun (WGS) entry which is preliminary data.</text>
</comment>
<gene>
    <name evidence="4" type="ORF">H8718_00095</name>
</gene>